<dbReference type="Gene3D" id="3.40.50.2020">
    <property type="match status" value="1"/>
</dbReference>
<keyword evidence="7 11" id="KW-0963">Cytoplasm</keyword>
<gene>
    <name evidence="11" type="primary">apt</name>
    <name evidence="13" type="ORF">GCM10022261_20740</name>
</gene>
<dbReference type="Proteomes" id="UP001501586">
    <property type="component" value="Unassembled WGS sequence"/>
</dbReference>
<comment type="similarity">
    <text evidence="5 11">Belongs to the purine/pyrimidine phosphoribosyltransferase family.</text>
</comment>
<proteinExistence type="inferred from homology"/>
<protein>
    <recommendedName>
        <fullName evidence="6 11">Adenine phosphoribosyltransferase</fullName>
        <shortName evidence="11">APRT</shortName>
        <ecNumber evidence="6 11">2.4.2.7</ecNumber>
    </recommendedName>
</protein>
<comment type="subcellular location">
    <subcellularLocation>
        <location evidence="3 11">Cytoplasm</location>
    </subcellularLocation>
</comment>
<evidence type="ECO:0000256" key="2">
    <source>
        <dbReference type="ARBA" id="ARBA00003968"/>
    </source>
</evidence>
<comment type="pathway">
    <text evidence="4 11">Purine metabolism; AMP biosynthesis via salvage pathway; AMP from adenine: step 1/1.</text>
</comment>
<dbReference type="SUPFAM" id="SSF53271">
    <property type="entry name" value="PRTase-like"/>
    <property type="match status" value="1"/>
</dbReference>
<comment type="caution">
    <text evidence="13">The sequence shown here is derived from an EMBL/GenBank/DDBJ whole genome shotgun (WGS) entry which is preliminary data.</text>
</comment>
<dbReference type="PANTHER" id="PTHR32315">
    <property type="entry name" value="ADENINE PHOSPHORIBOSYLTRANSFERASE"/>
    <property type="match status" value="1"/>
</dbReference>
<name>A0ABP8EKS3_9MICO</name>
<dbReference type="RefSeq" id="WP_236862522.1">
    <property type="nucleotide sequence ID" value="NZ_BAABAZ010000006.1"/>
</dbReference>
<evidence type="ECO:0000259" key="12">
    <source>
        <dbReference type="Pfam" id="PF00156"/>
    </source>
</evidence>
<evidence type="ECO:0000256" key="4">
    <source>
        <dbReference type="ARBA" id="ARBA00004659"/>
    </source>
</evidence>
<evidence type="ECO:0000256" key="1">
    <source>
        <dbReference type="ARBA" id="ARBA00000868"/>
    </source>
</evidence>
<evidence type="ECO:0000256" key="10">
    <source>
        <dbReference type="ARBA" id="ARBA00022726"/>
    </source>
</evidence>
<dbReference type="EMBL" id="BAABAZ010000006">
    <property type="protein sequence ID" value="GAA4284543.1"/>
    <property type="molecule type" value="Genomic_DNA"/>
</dbReference>
<dbReference type="CDD" id="cd06223">
    <property type="entry name" value="PRTases_typeI"/>
    <property type="match status" value="1"/>
</dbReference>
<dbReference type="InterPro" id="IPR029057">
    <property type="entry name" value="PRTase-like"/>
</dbReference>
<keyword evidence="8 11" id="KW-0328">Glycosyltransferase</keyword>
<comment type="function">
    <text evidence="2 11">Catalyzes a salvage reaction resulting in the formation of AMP, that is energically less costly than de novo synthesis.</text>
</comment>
<accession>A0ABP8EKS3</accession>
<evidence type="ECO:0000256" key="11">
    <source>
        <dbReference type="HAMAP-Rule" id="MF_00004"/>
    </source>
</evidence>
<organism evidence="13 14">
    <name type="scientific">Brevibacterium daeguense</name>
    <dbReference type="NCBI Taxonomy" id="909936"/>
    <lineage>
        <taxon>Bacteria</taxon>
        <taxon>Bacillati</taxon>
        <taxon>Actinomycetota</taxon>
        <taxon>Actinomycetes</taxon>
        <taxon>Micrococcales</taxon>
        <taxon>Brevibacteriaceae</taxon>
        <taxon>Brevibacterium</taxon>
    </lineage>
</organism>
<evidence type="ECO:0000313" key="14">
    <source>
        <dbReference type="Proteomes" id="UP001501586"/>
    </source>
</evidence>
<evidence type="ECO:0000256" key="5">
    <source>
        <dbReference type="ARBA" id="ARBA00008391"/>
    </source>
</evidence>
<dbReference type="PANTHER" id="PTHR32315:SF3">
    <property type="entry name" value="ADENINE PHOSPHORIBOSYLTRANSFERASE"/>
    <property type="match status" value="1"/>
</dbReference>
<dbReference type="GO" id="GO:0016757">
    <property type="term" value="F:glycosyltransferase activity"/>
    <property type="evidence" value="ECO:0007669"/>
    <property type="project" value="UniProtKB-KW"/>
</dbReference>
<dbReference type="InterPro" id="IPR050054">
    <property type="entry name" value="UPRTase/APRTase"/>
</dbReference>
<sequence>MTESLLAHVPLAAGSPDLKRAQALITTTPDFPEPGVQFRDISPMLADPEALRVVFDGLAAPFAGQFDLVAGIEARGFLIAGGLAAAAGTGMLAVRKAGKLPNPDVRVEYDLEYGSAVMEASGDLRGRQVLLVDDVLATGGTMRAAYDVIAELGGELVGSAVILELDGLGGRGRVPDCRTLFRM</sequence>
<evidence type="ECO:0000256" key="8">
    <source>
        <dbReference type="ARBA" id="ARBA00022676"/>
    </source>
</evidence>
<evidence type="ECO:0000313" key="13">
    <source>
        <dbReference type="EMBL" id="GAA4284543.1"/>
    </source>
</evidence>
<keyword evidence="14" id="KW-1185">Reference proteome</keyword>
<evidence type="ECO:0000256" key="6">
    <source>
        <dbReference type="ARBA" id="ARBA00011893"/>
    </source>
</evidence>
<evidence type="ECO:0000256" key="9">
    <source>
        <dbReference type="ARBA" id="ARBA00022679"/>
    </source>
</evidence>
<evidence type="ECO:0000256" key="7">
    <source>
        <dbReference type="ARBA" id="ARBA00022490"/>
    </source>
</evidence>
<dbReference type="EC" id="2.4.2.7" evidence="6 11"/>
<dbReference type="InterPro" id="IPR000836">
    <property type="entry name" value="PRTase_dom"/>
</dbReference>
<evidence type="ECO:0000256" key="3">
    <source>
        <dbReference type="ARBA" id="ARBA00004496"/>
    </source>
</evidence>
<dbReference type="NCBIfam" id="NF002636">
    <property type="entry name" value="PRK02304.1-5"/>
    <property type="match status" value="1"/>
</dbReference>
<feature type="domain" description="Phosphoribosyltransferase" evidence="12">
    <location>
        <begin position="63"/>
        <end position="163"/>
    </location>
</feature>
<comment type="subunit">
    <text evidence="11">Homodimer.</text>
</comment>
<dbReference type="InterPro" id="IPR005764">
    <property type="entry name" value="Ade_phspho_trans"/>
</dbReference>
<dbReference type="HAMAP" id="MF_00004">
    <property type="entry name" value="Aden_phosphoribosyltr"/>
    <property type="match status" value="1"/>
</dbReference>
<reference evidence="14" key="1">
    <citation type="journal article" date="2019" name="Int. J. Syst. Evol. Microbiol.">
        <title>The Global Catalogue of Microorganisms (GCM) 10K type strain sequencing project: providing services to taxonomists for standard genome sequencing and annotation.</title>
        <authorList>
            <consortium name="The Broad Institute Genomics Platform"/>
            <consortium name="The Broad Institute Genome Sequencing Center for Infectious Disease"/>
            <person name="Wu L."/>
            <person name="Ma J."/>
        </authorList>
    </citation>
    <scope>NUCLEOTIDE SEQUENCE [LARGE SCALE GENOMIC DNA]</scope>
    <source>
        <strain evidence="14">JCM 17458</strain>
    </source>
</reference>
<keyword evidence="10 11" id="KW-0660">Purine salvage</keyword>
<dbReference type="Pfam" id="PF00156">
    <property type="entry name" value="Pribosyltran"/>
    <property type="match status" value="1"/>
</dbReference>
<keyword evidence="9 11" id="KW-0808">Transferase</keyword>
<comment type="catalytic activity">
    <reaction evidence="1 11">
        <text>AMP + diphosphate = 5-phospho-alpha-D-ribose 1-diphosphate + adenine</text>
        <dbReference type="Rhea" id="RHEA:16609"/>
        <dbReference type="ChEBI" id="CHEBI:16708"/>
        <dbReference type="ChEBI" id="CHEBI:33019"/>
        <dbReference type="ChEBI" id="CHEBI:58017"/>
        <dbReference type="ChEBI" id="CHEBI:456215"/>
        <dbReference type="EC" id="2.4.2.7"/>
    </reaction>
</comment>